<name>A0A0F5FDN9_9HYPH</name>
<evidence type="ECO:0000256" key="12">
    <source>
        <dbReference type="ARBA" id="ARBA00022982"/>
    </source>
</evidence>
<comment type="cofactor">
    <cofactor evidence="1">
        <name>heme</name>
        <dbReference type="ChEBI" id="CHEBI:30413"/>
    </cofactor>
</comment>
<evidence type="ECO:0000256" key="13">
    <source>
        <dbReference type="ARBA" id="ARBA00022989"/>
    </source>
</evidence>
<dbReference type="EMBL" id="JZEX01000192">
    <property type="protein sequence ID" value="KKB06913.1"/>
    <property type="molecule type" value="Genomic_DNA"/>
</dbReference>
<comment type="subcellular location">
    <subcellularLocation>
        <location evidence="3">Membrane</location>
        <topology evidence="3">Multi-pass membrane protein</topology>
    </subcellularLocation>
</comment>
<evidence type="ECO:0000256" key="1">
    <source>
        <dbReference type="ARBA" id="ARBA00001971"/>
    </source>
</evidence>
<evidence type="ECO:0000256" key="10">
    <source>
        <dbReference type="ARBA" id="ARBA00022692"/>
    </source>
</evidence>
<dbReference type="CDD" id="cd03495">
    <property type="entry name" value="SQR_TypeC_SdhD_like"/>
    <property type="match status" value="1"/>
</dbReference>
<dbReference type="Pfam" id="PF01127">
    <property type="entry name" value="Sdh_cyt"/>
    <property type="match status" value="1"/>
</dbReference>
<dbReference type="STRING" id="443610.VE25_20535"/>
<sequence>MIANPKSKYGNPKAATRHFFLQRLSGVSNIVFTLFLVFIVVRLAGEGRADVVGLLGNPLVGIPFAILFAIVAFHMRIGMNEVIEDYVSEERTNRLTMALNAFFALAVGLVGVVSILKIVFWG</sequence>
<keyword evidence="14" id="KW-0408">Iron</keyword>
<evidence type="ECO:0000313" key="18">
    <source>
        <dbReference type="Proteomes" id="UP000033632"/>
    </source>
</evidence>
<gene>
    <name evidence="17" type="ORF">VE25_20535</name>
</gene>
<feature type="transmembrane region" description="Helical" evidence="16">
    <location>
        <begin position="51"/>
        <end position="74"/>
    </location>
</feature>
<dbReference type="GO" id="GO:0020037">
    <property type="term" value="F:heme binding"/>
    <property type="evidence" value="ECO:0007669"/>
    <property type="project" value="InterPro"/>
</dbReference>
<keyword evidence="9" id="KW-0349">Heme</keyword>
<evidence type="ECO:0000256" key="8">
    <source>
        <dbReference type="ARBA" id="ARBA00022532"/>
    </source>
</evidence>
<dbReference type="InterPro" id="IPR000701">
    <property type="entry name" value="SuccDH_FuR_B_TM-su"/>
</dbReference>
<dbReference type="AlphaFoldDB" id="A0A0F5FDN9"/>
<reference evidence="17 18" key="1">
    <citation type="submission" date="2015-03" db="EMBL/GenBank/DDBJ databases">
        <authorList>
            <person name="Hassan Y.I."/>
            <person name="Lepp D."/>
            <person name="Li X.-Z."/>
            <person name="Zhou T."/>
        </authorList>
    </citation>
    <scope>NUCLEOTIDE SEQUENCE [LARGE SCALE GENOMIC DNA]</scope>
    <source>
        <strain evidence="17 18">BD-c194</strain>
    </source>
</reference>
<accession>A0A0F5FDN9</accession>
<dbReference type="GO" id="GO:0046872">
    <property type="term" value="F:metal ion binding"/>
    <property type="evidence" value="ECO:0007669"/>
    <property type="project" value="UniProtKB-KW"/>
</dbReference>
<evidence type="ECO:0000256" key="14">
    <source>
        <dbReference type="ARBA" id="ARBA00023004"/>
    </source>
</evidence>
<evidence type="ECO:0000256" key="16">
    <source>
        <dbReference type="SAM" id="Phobius"/>
    </source>
</evidence>
<evidence type="ECO:0000256" key="9">
    <source>
        <dbReference type="ARBA" id="ARBA00022617"/>
    </source>
</evidence>
<dbReference type="PATRIC" id="fig|443610.3.peg.2430"/>
<dbReference type="NCBIfam" id="TIGR02968">
    <property type="entry name" value="succ_dehyd_anc"/>
    <property type="match status" value="1"/>
</dbReference>
<evidence type="ECO:0000256" key="5">
    <source>
        <dbReference type="ARBA" id="ARBA00011558"/>
    </source>
</evidence>
<keyword evidence="15 16" id="KW-0472">Membrane</keyword>
<keyword evidence="11" id="KW-0479">Metal-binding</keyword>
<feature type="transmembrane region" description="Helical" evidence="16">
    <location>
        <begin position="95"/>
        <end position="120"/>
    </location>
</feature>
<evidence type="ECO:0000256" key="7">
    <source>
        <dbReference type="ARBA" id="ARBA00022448"/>
    </source>
</evidence>
<feature type="transmembrane region" description="Helical" evidence="16">
    <location>
        <begin position="20"/>
        <end position="45"/>
    </location>
</feature>
<keyword evidence="7" id="KW-0813">Transport</keyword>
<keyword evidence="12" id="KW-0249">Electron transport</keyword>
<dbReference type="Gene3D" id="1.20.1300.10">
    <property type="entry name" value="Fumarate reductase/succinate dehydrogenase, transmembrane subunit"/>
    <property type="match status" value="1"/>
</dbReference>
<keyword evidence="8" id="KW-0816">Tricarboxylic acid cycle</keyword>
<keyword evidence="18" id="KW-1185">Reference proteome</keyword>
<dbReference type="InterPro" id="IPR014312">
    <property type="entry name" value="Succ_DH_anchor"/>
</dbReference>
<dbReference type="UniPathway" id="UPA00223"/>
<evidence type="ECO:0000313" key="17">
    <source>
        <dbReference type="EMBL" id="KKB06913.1"/>
    </source>
</evidence>
<dbReference type="GO" id="GO:0006099">
    <property type="term" value="P:tricarboxylic acid cycle"/>
    <property type="evidence" value="ECO:0007669"/>
    <property type="project" value="UniProtKB-UniPathway"/>
</dbReference>
<dbReference type="GO" id="GO:0016020">
    <property type="term" value="C:membrane"/>
    <property type="evidence" value="ECO:0007669"/>
    <property type="project" value="UniProtKB-SubCell"/>
</dbReference>
<comment type="pathway">
    <text evidence="4">Carbohydrate metabolism; tricarboxylic acid cycle.</text>
</comment>
<comment type="caution">
    <text evidence="17">The sequence shown here is derived from an EMBL/GenBank/DDBJ whole genome shotgun (WGS) entry which is preliminary data.</text>
</comment>
<evidence type="ECO:0000256" key="2">
    <source>
        <dbReference type="ARBA" id="ARBA00004050"/>
    </source>
</evidence>
<keyword evidence="10 16" id="KW-0812">Transmembrane</keyword>
<evidence type="ECO:0000256" key="6">
    <source>
        <dbReference type="ARBA" id="ARBA00019425"/>
    </source>
</evidence>
<dbReference type="InterPro" id="IPR034804">
    <property type="entry name" value="SQR/QFR_C/D"/>
</dbReference>
<protein>
    <recommendedName>
        <fullName evidence="6">Succinate dehydrogenase hydrophobic membrane anchor subunit</fullName>
    </recommendedName>
</protein>
<evidence type="ECO:0000256" key="4">
    <source>
        <dbReference type="ARBA" id="ARBA00005163"/>
    </source>
</evidence>
<evidence type="ECO:0000256" key="11">
    <source>
        <dbReference type="ARBA" id="ARBA00022723"/>
    </source>
</evidence>
<dbReference type="Proteomes" id="UP000033632">
    <property type="component" value="Unassembled WGS sequence"/>
</dbReference>
<comment type="subunit">
    <text evidence="5">Part of an enzyme complex containing four subunits: a flavoprotein, an iron-sulfur protein, plus two membrane-anchoring proteins, SdhC and SdhD.</text>
</comment>
<evidence type="ECO:0000256" key="15">
    <source>
        <dbReference type="ARBA" id="ARBA00023136"/>
    </source>
</evidence>
<organism evidence="17 18">
    <name type="scientific">Devosia geojensis</name>
    <dbReference type="NCBI Taxonomy" id="443610"/>
    <lineage>
        <taxon>Bacteria</taxon>
        <taxon>Pseudomonadati</taxon>
        <taxon>Pseudomonadota</taxon>
        <taxon>Alphaproteobacteria</taxon>
        <taxon>Hyphomicrobiales</taxon>
        <taxon>Devosiaceae</taxon>
        <taxon>Devosia</taxon>
    </lineage>
</organism>
<comment type="function">
    <text evidence="2">Membrane-anchoring subunit of succinate dehydrogenase (SDH).</text>
</comment>
<proteinExistence type="predicted"/>
<dbReference type="SUPFAM" id="SSF81343">
    <property type="entry name" value="Fumarate reductase respiratory complex transmembrane subunits"/>
    <property type="match status" value="1"/>
</dbReference>
<evidence type="ECO:0000256" key="3">
    <source>
        <dbReference type="ARBA" id="ARBA00004141"/>
    </source>
</evidence>
<keyword evidence="13 16" id="KW-1133">Transmembrane helix</keyword>